<dbReference type="STRING" id="126957.T1J9B5"/>
<accession>T1J9B5</accession>
<dbReference type="eggNOG" id="KOG1072">
    <property type="taxonomic scope" value="Eukaryota"/>
</dbReference>
<sequence length="366" mass="42438">MMYHTKTIQASKRDTSLASPLSHHTCYYTKWQLLQQQIRNNCTTLMFDFRQAINIVEKQTIMVVGRDDMNRLVVHLYIPEKKTWSLSHEIKIHPDRDQMAYAYYNGKLFLIGGMDMFQRFQPDVNIFDVMTQSVKEGPQMRVCRTKASVGCDGRIAYVVGGLNRFDNWMTHVECLDMGSELWGIIPSMKEKRETPGVVTVNGELFIVSGFTNRCEKYDPYLECWKEVIPMPEFFSQTTVFCCEFEGKLYAFRYFKPDRVCCLDVTKNVWTVFRSMGNPPDRIVCMMNIGNEFWTMDQFGKLYVYDALINFWSSCFVVPKSLTRPMKLFALNAADLKESEKTCTATGTAAKLKNNNENCVNKRSPLI</sequence>
<reference evidence="2" key="2">
    <citation type="submission" date="2015-02" db="UniProtKB">
        <authorList>
            <consortium name="EnsemblMetazoa"/>
        </authorList>
    </citation>
    <scope>IDENTIFICATION</scope>
</reference>
<dbReference type="SMART" id="SM00612">
    <property type="entry name" value="Kelch"/>
    <property type="match status" value="2"/>
</dbReference>
<keyword evidence="3" id="KW-1185">Reference proteome</keyword>
<dbReference type="Proteomes" id="UP000014500">
    <property type="component" value="Unassembled WGS sequence"/>
</dbReference>
<dbReference type="PANTHER" id="PTHR46375:SF3">
    <property type="entry name" value="KELCH REPEAT AND BTB DOMAIN-CONTAINING PROTEIN 13"/>
    <property type="match status" value="1"/>
</dbReference>
<dbReference type="InterPro" id="IPR006652">
    <property type="entry name" value="Kelch_1"/>
</dbReference>
<dbReference type="EnsemblMetazoa" id="SMAR010308-RA">
    <property type="protein sequence ID" value="SMAR010308-PA"/>
    <property type="gene ID" value="SMAR010308"/>
</dbReference>
<reference evidence="3" key="1">
    <citation type="submission" date="2011-05" db="EMBL/GenBank/DDBJ databases">
        <authorList>
            <person name="Richards S.R."/>
            <person name="Qu J."/>
            <person name="Jiang H."/>
            <person name="Jhangiani S.N."/>
            <person name="Agravi P."/>
            <person name="Goodspeed R."/>
            <person name="Gross S."/>
            <person name="Mandapat C."/>
            <person name="Jackson L."/>
            <person name="Mathew T."/>
            <person name="Pu L."/>
            <person name="Thornton R."/>
            <person name="Saada N."/>
            <person name="Wilczek-Boney K.B."/>
            <person name="Lee S."/>
            <person name="Kovar C."/>
            <person name="Wu Y."/>
            <person name="Scherer S.E."/>
            <person name="Worley K.C."/>
            <person name="Muzny D.M."/>
            <person name="Gibbs R."/>
        </authorList>
    </citation>
    <scope>NUCLEOTIDE SEQUENCE</scope>
    <source>
        <strain evidence="3">Brora</strain>
    </source>
</reference>
<dbReference type="InterPro" id="IPR052392">
    <property type="entry name" value="Kelch-BTB_domain-containing"/>
</dbReference>
<name>T1J9B5_STRMM</name>
<dbReference type="Pfam" id="PF01344">
    <property type="entry name" value="Kelch_1"/>
    <property type="match status" value="1"/>
</dbReference>
<evidence type="ECO:0000256" key="1">
    <source>
        <dbReference type="ARBA" id="ARBA00022441"/>
    </source>
</evidence>
<proteinExistence type="predicted"/>
<evidence type="ECO:0000313" key="2">
    <source>
        <dbReference type="EnsemblMetazoa" id="SMAR010308-PA"/>
    </source>
</evidence>
<dbReference type="PANTHER" id="PTHR46375">
    <property type="entry name" value="KELCH REPEAT AND BTB DOMAIN-CONTAINING PROTEIN 13-RELATED"/>
    <property type="match status" value="1"/>
</dbReference>
<dbReference type="SUPFAM" id="SSF117281">
    <property type="entry name" value="Kelch motif"/>
    <property type="match status" value="1"/>
</dbReference>
<dbReference type="InterPro" id="IPR015915">
    <property type="entry name" value="Kelch-typ_b-propeller"/>
</dbReference>
<organism evidence="2 3">
    <name type="scientific">Strigamia maritima</name>
    <name type="common">European centipede</name>
    <name type="synonym">Geophilus maritimus</name>
    <dbReference type="NCBI Taxonomy" id="126957"/>
    <lineage>
        <taxon>Eukaryota</taxon>
        <taxon>Metazoa</taxon>
        <taxon>Ecdysozoa</taxon>
        <taxon>Arthropoda</taxon>
        <taxon>Myriapoda</taxon>
        <taxon>Chilopoda</taxon>
        <taxon>Pleurostigmophora</taxon>
        <taxon>Geophilomorpha</taxon>
        <taxon>Linotaeniidae</taxon>
        <taxon>Strigamia</taxon>
    </lineage>
</organism>
<dbReference type="PhylomeDB" id="T1J9B5"/>
<evidence type="ECO:0000313" key="3">
    <source>
        <dbReference type="Proteomes" id="UP000014500"/>
    </source>
</evidence>
<dbReference type="Gene3D" id="2.120.10.80">
    <property type="entry name" value="Kelch-type beta propeller"/>
    <property type="match status" value="1"/>
</dbReference>
<keyword evidence="1" id="KW-0880">Kelch repeat</keyword>
<dbReference type="EMBL" id="JH431971">
    <property type="status" value="NOT_ANNOTATED_CDS"/>
    <property type="molecule type" value="Genomic_DNA"/>
</dbReference>
<dbReference type="HOGENOM" id="CLU_757209_0_0_1"/>
<protein>
    <submittedName>
        <fullName evidence="2">Uncharacterized protein</fullName>
    </submittedName>
</protein>
<dbReference type="AlphaFoldDB" id="T1J9B5"/>